<evidence type="ECO:0000313" key="2">
    <source>
        <dbReference type="EMBL" id="MFC4665594.1"/>
    </source>
</evidence>
<evidence type="ECO:0008006" key="4">
    <source>
        <dbReference type="Google" id="ProtNLM"/>
    </source>
</evidence>
<dbReference type="RefSeq" id="WP_380077877.1">
    <property type="nucleotide sequence ID" value="NZ_JBHSGO010000049.1"/>
</dbReference>
<dbReference type="SUPFAM" id="SSF69318">
    <property type="entry name" value="Integrin alpha N-terminal domain"/>
    <property type="match status" value="1"/>
</dbReference>
<protein>
    <recommendedName>
        <fullName evidence="4">VCBS repeat-containing protein</fullName>
    </recommendedName>
</protein>
<dbReference type="Proteomes" id="UP001596020">
    <property type="component" value="Unassembled WGS sequence"/>
</dbReference>
<name>A0ABV9K6I0_9PORP</name>
<keyword evidence="3" id="KW-1185">Reference proteome</keyword>
<feature type="chain" id="PRO_5045298714" description="VCBS repeat-containing protein" evidence="1">
    <location>
        <begin position="22"/>
        <end position="252"/>
    </location>
</feature>
<proteinExistence type="predicted"/>
<sequence length="252" mass="27890">MMKYCLAIFCALCLISCNSNKKSTLGLDDDSTGMDSARIQQLEAAKYSDVLFGIPAKDYIMADGNTLYDEEESLAVDLNNDGQEETLIIGPDHNVGIKLAVKINGHDENLLISPKPDFYAKMFDVLNNLRVQYKMQISAVDLDGDGIKEIVTSYGDMENESYAYIFYLTGKDHDKIKRASGRIEGIKNSYLAHDGKIVSPRDREPSYIYSYSKGAITQVSPTPKPKPVVVQKDSSEIDEVANDIADSLIAVH</sequence>
<gene>
    <name evidence="2" type="ORF">ACFO3G_03035</name>
</gene>
<organism evidence="2 3">
    <name type="scientific">Falsiporphyromonas endometrii</name>
    <dbReference type="NCBI Taxonomy" id="1387297"/>
    <lineage>
        <taxon>Bacteria</taxon>
        <taxon>Pseudomonadati</taxon>
        <taxon>Bacteroidota</taxon>
        <taxon>Bacteroidia</taxon>
        <taxon>Bacteroidales</taxon>
        <taxon>Porphyromonadaceae</taxon>
        <taxon>Falsiporphyromonas</taxon>
    </lineage>
</organism>
<feature type="signal peptide" evidence="1">
    <location>
        <begin position="1"/>
        <end position="21"/>
    </location>
</feature>
<keyword evidence="1" id="KW-0732">Signal</keyword>
<reference evidence="3" key="1">
    <citation type="journal article" date="2019" name="Int. J. Syst. Evol. Microbiol.">
        <title>The Global Catalogue of Microorganisms (GCM) 10K type strain sequencing project: providing services to taxonomists for standard genome sequencing and annotation.</title>
        <authorList>
            <consortium name="The Broad Institute Genomics Platform"/>
            <consortium name="The Broad Institute Genome Sequencing Center for Infectious Disease"/>
            <person name="Wu L."/>
            <person name="Ma J."/>
        </authorList>
    </citation>
    <scope>NUCLEOTIDE SEQUENCE [LARGE SCALE GENOMIC DNA]</scope>
    <source>
        <strain evidence="3">CGMCC 4.7357</strain>
    </source>
</reference>
<dbReference type="InterPro" id="IPR028994">
    <property type="entry name" value="Integrin_alpha_N"/>
</dbReference>
<dbReference type="EMBL" id="JBHSGO010000049">
    <property type="protein sequence ID" value="MFC4665594.1"/>
    <property type="molecule type" value="Genomic_DNA"/>
</dbReference>
<comment type="caution">
    <text evidence="2">The sequence shown here is derived from an EMBL/GenBank/DDBJ whole genome shotgun (WGS) entry which is preliminary data.</text>
</comment>
<evidence type="ECO:0000313" key="3">
    <source>
        <dbReference type="Proteomes" id="UP001596020"/>
    </source>
</evidence>
<evidence type="ECO:0000256" key="1">
    <source>
        <dbReference type="SAM" id="SignalP"/>
    </source>
</evidence>
<accession>A0ABV9K6I0</accession>